<proteinExistence type="predicted"/>
<dbReference type="EMBL" id="UINC01000066">
    <property type="protein sequence ID" value="SUZ48388.1"/>
    <property type="molecule type" value="Genomic_DNA"/>
</dbReference>
<name>A0A381N410_9ZZZZ</name>
<reference evidence="2" key="1">
    <citation type="submission" date="2018-05" db="EMBL/GenBank/DDBJ databases">
        <authorList>
            <person name="Lanie J.A."/>
            <person name="Ng W.-L."/>
            <person name="Kazmierczak K.M."/>
            <person name="Andrzejewski T.M."/>
            <person name="Davidsen T.M."/>
            <person name="Wayne K.J."/>
            <person name="Tettelin H."/>
            <person name="Glass J.I."/>
            <person name="Rusch D."/>
            <person name="Podicherti R."/>
            <person name="Tsui H.-C.T."/>
            <person name="Winkler M.E."/>
        </authorList>
    </citation>
    <scope>NUCLEOTIDE SEQUENCE</scope>
</reference>
<evidence type="ECO:0000313" key="2">
    <source>
        <dbReference type="EMBL" id="SUZ48388.1"/>
    </source>
</evidence>
<dbReference type="InterPro" id="IPR046125">
    <property type="entry name" value="DUF6122"/>
</dbReference>
<sequence length="108" mass="12454">MERTIVHMILHFLVPFMVAKTAWKENWLFPFIIMVLTIAVDFDHLLADPIFDPNRCGLGFHPLHSWPAIAVYLVAIFSPRLRIVTLGLLIHMELIVCGYADELSYFLS</sequence>
<evidence type="ECO:0000256" key="1">
    <source>
        <dbReference type="SAM" id="Phobius"/>
    </source>
</evidence>
<keyword evidence="1" id="KW-0472">Membrane</keyword>
<organism evidence="2">
    <name type="scientific">marine metagenome</name>
    <dbReference type="NCBI Taxonomy" id="408172"/>
    <lineage>
        <taxon>unclassified sequences</taxon>
        <taxon>metagenomes</taxon>
        <taxon>ecological metagenomes</taxon>
    </lineage>
</organism>
<accession>A0A381N410</accession>
<dbReference type="AlphaFoldDB" id="A0A381N410"/>
<keyword evidence="1" id="KW-0812">Transmembrane</keyword>
<dbReference type="Pfam" id="PF19617">
    <property type="entry name" value="DUF6122"/>
    <property type="match status" value="1"/>
</dbReference>
<gene>
    <name evidence="2" type="ORF">METZ01_LOCUS1242</name>
</gene>
<keyword evidence="1" id="KW-1133">Transmembrane helix</keyword>
<feature type="transmembrane region" description="Helical" evidence="1">
    <location>
        <begin position="27"/>
        <end position="46"/>
    </location>
</feature>
<protein>
    <submittedName>
        <fullName evidence="2">Uncharacterized protein</fullName>
    </submittedName>
</protein>